<dbReference type="Proteomes" id="UP001432163">
    <property type="component" value="Segment"/>
</dbReference>
<dbReference type="EMBL" id="OR813779">
    <property type="protein sequence ID" value="WRQ13096.1"/>
    <property type="molecule type" value="Genomic_DNA"/>
</dbReference>
<evidence type="ECO:0000313" key="1">
    <source>
        <dbReference type="EMBL" id="WRQ13096.1"/>
    </source>
</evidence>
<evidence type="ECO:0000313" key="2">
    <source>
        <dbReference type="Proteomes" id="UP001432163"/>
    </source>
</evidence>
<protein>
    <submittedName>
        <fullName evidence="1">Uncharacterized protein</fullName>
    </submittedName>
</protein>
<sequence>MNIKDLEKVTEIKCTIKSIVDRINALNERGASIRCGKDNTILASNPVHIPYSDRGILNETEHNMISMIAKGALERRRSELIDELNDLGVEVDDATN</sequence>
<reference evidence="1" key="1">
    <citation type="submission" date="2023-11" db="EMBL/GenBank/DDBJ databases">
        <title>Complete genome sequence of Vibrio virus vB_VpM-pA2SJ1.</title>
        <authorList>
            <person name="Lim S.J."/>
            <person name="Park S.Y."/>
            <person name="Kim J.H."/>
        </authorList>
    </citation>
    <scope>NUCLEOTIDE SEQUENCE</scope>
</reference>
<proteinExistence type="predicted"/>
<organism evidence="1 2">
    <name type="scientific">Vibrio phage vB_VpM-pA2SJ1</name>
    <dbReference type="NCBI Taxonomy" id="3095964"/>
    <lineage>
        <taxon>Viruses</taxon>
        <taxon>Duplodnaviria</taxon>
        <taxon>Heunggongvirae</taxon>
        <taxon>Uroviricota</taxon>
        <taxon>Caudoviricetes</taxon>
    </lineage>
</organism>
<name>A0AAX4J564_9CAUD</name>
<accession>A0AAX4J564</accession>